<dbReference type="CDD" id="cd10548">
    <property type="entry name" value="cupin_CDO"/>
    <property type="match status" value="1"/>
</dbReference>
<comment type="similarity">
    <text evidence="1">Belongs to the cysteine dioxygenase family.</text>
</comment>
<dbReference type="InterPro" id="IPR014710">
    <property type="entry name" value="RmlC-like_jellyroll"/>
</dbReference>
<proteinExistence type="inferred from homology"/>
<dbReference type="EC" id="1.13.11.20" evidence="2"/>
<dbReference type="EMBL" id="JABCKI010000138">
    <property type="protein sequence ID" value="KAG5652315.1"/>
    <property type="molecule type" value="Genomic_DNA"/>
</dbReference>
<dbReference type="Proteomes" id="UP000717328">
    <property type="component" value="Unassembled WGS sequence"/>
</dbReference>
<evidence type="ECO:0000256" key="3">
    <source>
        <dbReference type="PIRSR" id="PIRSR610300-51"/>
    </source>
</evidence>
<name>A0A9P7GRW8_9AGAR</name>
<dbReference type="InterPro" id="IPR011051">
    <property type="entry name" value="RmlC_Cupin_sf"/>
</dbReference>
<evidence type="ECO:0000313" key="5">
    <source>
        <dbReference type="Proteomes" id="UP000717328"/>
    </source>
</evidence>
<keyword evidence="5" id="KW-1185">Reference proteome</keyword>
<gene>
    <name evidence="4" type="ORF">H0H81_005427</name>
</gene>
<evidence type="ECO:0000313" key="4">
    <source>
        <dbReference type="EMBL" id="KAG5652315.1"/>
    </source>
</evidence>
<dbReference type="SUPFAM" id="SSF51182">
    <property type="entry name" value="RmlC-like cupins"/>
    <property type="match status" value="1"/>
</dbReference>
<dbReference type="Pfam" id="PF05995">
    <property type="entry name" value="CDO_I"/>
    <property type="match status" value="1"/>
</dbReference>
<dbReference type="GO" id="GO:0005506">
    <property type="term" value="F:iron ion binding"/>
    <property type="evidence" value="ECO:0007669"/>
    <property type="project" value="InterPro"/>
</dbReference>
<keyword evidence="3" id="KW-0479">Metal-binding</keyword>
<feature type="binding site" evidence="3">
    <location>
        <position position="397"/>
    </location>
    <ligand>
        <name>Fe cation</name>
        <dbReference type="ChEBI" id="CHEBI:24875"/>
        <note>catalytic</note>
    </ligand>
</feature>
<feature type="binding site" evidence="3">
    <location>
        <position position="345"/>
    </location>
    <ligand>
        <name>Fe cation</name>
        <dbReference type="ChEBI" id="CHEBI:24875"/>
        <note>catalytic</note>
    </ligand>
</feature>
<reference evidence="4" key="1">
    <citation type="submission" date="2021-02" db="EMBL/GenBank/DDBJ databases">
        <authorList>
            <person name="Nieuwenhuis M."/>
            <person name="Van De Peppel L.J.J."/>
        </authorList>
    </citation>
    <scope>NUCLEOTIDE SEQUENCE</scope>
    <source>
        <strain evidence="4">D49</strain>
    </source>
</reference>
<comment type="caution">
    <text evidence="4">The sequence shown here is derived from an EMBL/GenBank/DDBJ whole genome shotgun (WGS) entry which is preliminary data.</text>
</comment>
<dbReference type="AlphaFoldDB" id="A0A9P7GRW8"/>
<dbReference type="GO" id="GO:0017172">
    <property type="term" value="F:cysteine dioxygenase activity"/>
    <property type="evidence" value="ECO:0007669"/>
    <property type="project" value="UniProtKB-EC"/>
</dbReference>
<dbReference type="InterPro" id="IPR010300">
    <property type="entry name" value="CDO_1"/>
</dbReference>
<accession>A0A9P7GRW8</accession>
<protein>
    <recommendedName>
        <fullName evidence="2">cysteine dioxygenase</fullName>
        <ecNumber evidence="2">1.13.11.20</ecNumber>
    </recommendedName>
</protein>
<dbReference type="Gene3D" id="2.60.120.10">
    <property type="entry name" value="Jelly Rolls"/>
    <property type="match status" value="1"/>
</dbReference>
<organism evidence="4 5">
    <name type="scientific">Sphagnurus paluster</name>
    <dbReference type="NCBI Taxonomy" id="117069"/>
    <lineage>
        <taxon>Eukaryota</taxon>
        <taxon>Fungi</taxon>
        <taxon>Dikarya</taxon>
        <taxon>Basidiomycota</taxon>
        <taxon>Agaricomycotina</taxon>
        <taxon>Agaricomycetes</taxon>
        <taxon>Agaricomycetidae</taxon>
        <taxon>Agaricales</taxon>
        <taxon>Tricholomatineae</taxon>
        <taxon>Lyophyllaceae</taxon>
        <taxon>Sphagnurus</taxon>
    </lineage>
</organism>
<keyword evidence="3" id="KW-0408">Iron</keyword>
<evidence type="ECO:0000256" key="1">
    <source>
        <dbReference type="ARBA" id="ARBA00006622"/>
    </source>
</evidence>
<reference evidence="4" key="2">
    <citation type="submission" date="2021-10" db="EMBL/GenBank/DDBJ databases">
        <title>Phylogenomics reveals ancestral predisposition of the termite-cultivated fungus Termitomyces towards a domesticated lifestyle.</title>
        <authorList>
            <person name="Auxier B."/>
            <person name="Grum-Grzhimaylo A."/>
            <person name="Cardenas M.E."/>
            <person name="Lodge J.D."/>
            <person name="Laessoe T."/>
            <person name="Pedersen O."/>
            <person name="Smith M.E."/>
            <person name="Kuyper T.W."/>
            <person name="Franco-Molano E.A."/>
            <person name="Baroni T.J."/>
            <person name="Aanen D.K."/>
        </authorList>
    </citation>
    <scope>NUCLEOTIDE SEQUENCE</scope>
    <source>
        <strain evidence="4">D49</strain>
    </source>
</reference>
<dbReference type="OrthoDB" id="543511at2759"/>
<sequence length="468" mass="51952">MSFSRLEYSSYFGADRPTVTDDERSKGVVSAFPSIVTNDLPPIYDEKDPNASSLVNFPNLPLVVEGQGVVAVQVTPGAEFSIILTPSPTLKDEETALQLHLTTTSAKFLQVKGADVKEIPSVTPKGPEAALLVPGVPDLYWLSVDKKNGILRYGKTYRSAAVTFLGARVDIGDKETTPGPYIWIKQLKYISILSIGGTSVLGDQLPEEVRPDLRQVSVGHLPIVSDLPPIVAESIDVTLEDLALGLTTSIANLSPECQRLYANVSGPGVQVDDEGFPDFSQALEYSIRTPGKLCHEKLKEKAGEFGEADMTYLRITLGSDEGNSPGVPYVMEIWPSKHKSPIHDHGEAYAVIKVLHGQINASYFANLNSKAQIKLEPDYTFYKGGVTWLGPDNYQVHQLHNDSDRVCVTIQCYQYANKDRAHDEYFEYLDGKTGEKKPFYPSSDWDFMTFKSRVKQEWEEHLKDLEWK</sequence>
<evidence type="ECO:0000256" key="2">
    <source>
        <dbReference type="ARBA" id="ARBA00013133"/>
    </source>
</evidence>
<feature type="binding site" evidence="3">
    <location>
        <position position="343"/>
    </location>
    <ligand>
        <name>Fe cation</name>
        <dbReference type="ChEBI" id="CHEBI:24875"/>
        <note>catalytic</note>
    </ligand>
</feature>